<dbReference type="GeneID" id="26740044"/>
<keyword evidence="2" id="KW-1185">Reference proteome</keyword>
<dbReference type="AlphaFoldDB" id="A0A0S4FQS4"/>
<gene>
    <name evidence="1" type="ORF">MB9_1808</name>
</gene>
<evidence type="ECO:0000313" key="1">
    <source>
        <dbReference type="EMBL" id="CEL25438.1"/>
    </source>
</evidence>
<evidence type="ECO:0008006" key="3">
    <source>
        <dbReference type="Google" id="ProtNLM"/>
    </source>
</evidence>
<organism evidence="1 2">
    <name type="scientific">Methanobacterium formicicum</name>
    <dbReference type="NCBI Taxonomy" id="2162"/>
    <lineage>
        <taxon>Archaea</taxon>
        <taxon>Methanobacteriati</taxon>
        <taxon>Methanobacteriota</taxon>
        <taxon>Methanomada group</taxon>
        <taxon>Methanobacteria</taxon>
        <taxon>Methanobacteriales</taxon>
        <taxon>Methanobacteriaceae</taxon>
        <taxon>Methanobacterium</taxon>
    </lineage>
</organism>
<dbReference type="EMBL" id="LN734822">
    <property type="protein sequence ID" value="CEL25438.1"/>
    <property type="molecule type" value="Genomic_DNA"/>
</dbReference>
<name>A0A0S4FQS4_METFO</name>
<dbReference type="PATRIC" id="fig|2162.10.peg.1881"/>
<reference evidence="1" key="1">
    <citation type="submission" date="2014-09" db="EMBL/GenBank/DDBJ databases">
        <authorList>
            <person name="Wibberg D."/>
        </authorList>
    </citation>
    <scope>NUCLEOTIDE SEQUENCE [LARGE SCALE GENOMIC DNA]</scope>
    <source>
        <strain evidence="1">Mb9</strain>
    </source>
</reference>
<evidence type="ECO:0000313" key="2">
    <source>
        <dbReference type="Proteomes" id="UP000062768"/>
    </source>
</evidence>
<proteinExistence type="predicted"/>
<dbReference type="RefSeq" id="WP_060537987.1">
    <property type="nucleotide sequence ID" value="NZ_LN734822.1"/>
</dbReference>
<dbReference type="Proteomes" id="UP000062768">
    <property type="component" value="Chromosome I"/>
</dbReference>
<accession>A0A0S4FQS4</accession>
<protein>
    <recommendedName>
        <fullName evidence="3">Guanylate cyclase domain-containing protein</fullName>
    </recommendedName>
</protein>
<sequence length="283" mass="33553">MQDEELKDAISKEFDKKRAVVAFLDILGFKDIVRKYVNPKNHEDKKTLEDIKFALNDALKQIREGPYSKYNLVKYKIFSDSTSFSVPEGRGQPYETSMLCMLMTVVKGYNFQLMLRDKYPRGGIATGFHHEDENMIFSESLIKAYTLESEKAIYPRTVLDEELVKRLKKMWKYQKNTMKLFGTHKQIITDKKGTTFVNPFNVIYSSSRDQLASIKKSFTNEKDFVKEVRRLDNWYNFEVLKNVENKLEEYKDDEDVLPKYEWLKELLQWNIDPESSNKFEYLL</sequence>